<proteinExistence type="predicted"/>
<dbReference type="AlphaFoldDB" id="A0A378TRG1"/>
<dbReference type="InterPro" id="IPR024079">
    <property type="entry name" value="MetalloPept_cat_dom_sf"/>
</dbReference>
<accession>A0A378TRG1</accession>
<dbReference type="RefSeq" id="WP_115007426.1">
    <property type="nucleotide sequence ID" value="NZ_UGQU01000002.1"/>
</dbReference>
<sequence length="597" mass="67971">MPLTRYYILENDTTTAGGIVQTTTNPIVFDVDGKKQSCIGDDVWCPACQSMGQIVPSGPRLSFSLGGAMPALNDDLCLCKCNPPPKLINSQKSFKEIIDDNRLAQYRQAQAQYRQAKLQNNLANTQANDDELPKFTVHFRRDDNYQGRYGFDWLRDEYIYPLVEVNSKKQKLFQGDTKRLIDEYQKFKSQSIKELNGVDSLSYTPAWLTLFVSTSPVGVSQVSLKLRIDSDETNPQPLTDNGITLSFECSQGLQVVTPTLSLGQALSQMTKQQIHFDDTILIQEGNKYSSKQESRTLIYHQSQNPIITITCTQSFKEIGYIKVFAQKGSTKKQVGLLCVYPNNKIQKAVIQPTFIVTIPNISVATHPMNYKTDIQKHLFSQALIQADALEPISVNLADKLIYAGNDTQKIPSLYHQKIDKFLQKYPQIKDANNQYSAYKYDGKQLMQDLVGLHRLLLSGIKEYADSKNYQKHTHLIFSDYAIAGFDSQLAGIAQKHEVTDDYNACQTDRVCNHWGNVCVLFNQSDTHTLIHELGHSFGLSHTFRDETGLRFSWGYTDNIMDYEHTENGDINPYKGNQWSLFKHHWDIMNNDNNLEWK</sequence>
<dbReference type="Gene3D" id="3.40.390.10">
    <property type="entry name" value="Collagenase (Catalytic Domain)"/>
    <property type="match status" value="1"/>
</dbReference>
<dbReference type="CDD" id="cd14744">
    <property type="entry name" value="PAAR_CT_2"/>
    <property type="match status" value="1"/>
</dbReference>
<dbReference type="STRING" id="477.A9309_08300"/>
<dbReference type="EMBL" id="UGQU01000002">
    <property type="protein sequence ID" value="STZ63317.1"/>
    <property type="molecule type" value="Genomic_DNA"/>
</dbReference>
<dbReference type="SUPFAM" id="SSF55486">
    <property type="entry name" value="Metalloproteases ('zincins'), catalytic domain"/>
    <property type="match status" value="1"/>
</dbReference>
<evidence type="ECO:0000313" key="1">
    <source>
        <dbReference type="EMBL" id="STZ63317.1"/>
    </source>
</evidence>
<dbReference type="GO" id="GO:0008237">
    <property type="term" value="F:metallopeptidase activity"/>
    <property type="evidence" value="ECO:0007669"/>
    <property type="project" value="InterPro"/>
</dbReference>
<protein>
    <recommendedName>
        <fullName evidence="3">PAAR motif</fullName>
    </recommendedName>
</protein>
<evidence type="ECO:0008006" key="3">
    <source>
        <dbReference type="Google" id="ProtNLM"/>
    </source>
</evidence>
<reference evidence="1 2" key="1">
    <citation type="submission" date="2018-06" db="EMBL/GenBank/DDBJ databases">
        <authorList>
            <consortium name="Pathogen Informatics"/>
            <person name="Doyle S."/>
        </authorList>
    </citation>
    <scope>NUCLEOTIDE SEQUENCE [LARGE SCALE GENOMIC DNA]</scope>
    <source>
        <strain evidence="1 2">NCTC10359</strain>
    </source>
</reference>
<gene>
    <name evidence="1" type="ORF">NCTC10359_01742</name>
</gene>
<organism evidence="1 2">
    <name type="scientific">Moraxella lacunata</name>
    <dbReference type="NCBI Taxonomy" id="477"/>
    <lineage>
        <taxon>Bacteria</taxon>
        <taxon>Pseudomonadati</taxon>
        <taxon>Pseudomonadota</taxon>
        <taxon>Gammaproteobacteria</taxon>
        <taxon>Moraxellales</taxon>
        <taxon>Moraxellaceae</taxon>
        <taxon>Moraxella</taxon>
    </lineage>
</organism>
<name>A0A378TRG1_MORLA</name>
<dbReference type="Pfam" id="PF13582">
    <property type="entry name" value="Reprolysin_3"/>
    <property type="match status" value="1"/>
</dbReference>
<dbReference type="Proteomes" id="UP000254437">
    <property type="component" value="Unassembled WGS sequence"/>
</dbReference>
<evidence type="ECO:0000313" key="2">
    <source>
        <dbReference type="Proteomes" id="UP000254437"/>
    </source>
</evidence>